<proteinExistence type="predicted"/>
<dbReference type="RefSeq" id="WP_082349006.1">
    <property type="nucleotide sequence ID" value="NZ_CP159837.1"/>
</dbReference>
<dbReference type="Pfam" id="PF00132">
    <property type="entry name" value="Hexapep"/>
    <property type="match status" value="1"/>
</dbReference>
<protein>
    <submittedName>
        <fullName evidence="3">Gamma carbonic anhydrase family protein</fullName>
    </submittedName>
</protein>
<evidence type="ECO:0000256" key="2">
    <source>
        <dbReference type="ARBA" id="ARBA00022737"/>
    </source>
</evidence>
<dbReference type="SUPFAM" id="SSF51161">
    <property type="entry name" value="Trimeric LpxA-like enzymes"/>
    <property type="match status" value="1"/>
</dbReference>
<organism evidence="3">
    <name type="scientific">Planktothricoides raciborskii GIHE-MW2</name>
    <dbReference type="NCBI Taxonomy" id="2792601"/>
    <lineage>
        <taxon>Bacteria</taxon>
        <taxon>Bacillati</taxon>
        <taxon>Cyanobacteriota</taxon>
        <taxon>Cyanophyceae</taxon>
        <taxon>Oscillatoriophycideae</taxon>
        <taxon>Oscillatoriales</taxon>
        <taxon>Oscillatoriaceae</taxon>
        <taxon>Planktothricoides</taxon>
    </lineage>
</organism>
<dbReference type="GO" id="GO:0043886">
    <property type="term" value="F:structural constituent of carboxysome shell"/>
    <property type="evidence" value="ECO:0007669"/>
    <property type="project" value="UniProtKB-ARBA"/>
</dbReference>
<keyword evidence="2" id="KW-0677">Repeat</keyword>
<dbReference type="GO" id="GO:0031470">
    <property type="term" value="C:carboxysome"/>
    <property type="evidence" value="ECO:0007669"/>
    <property type="project" value="UniProtKB-ARBA"/>
</dbReference>
<dbReference type="EMBL" id="CP159837">
    <property type="protein sequence ID" value="XCM34645.1"/>
    <property type="molecule type" value="Genomic_DNA"/>
</dbReference>
<dbReference type="PANTHER" id="PTHR13061:SF29">
    <property type="entry name" value="GAMMA CARBONIC ANHYDRASE-LIKE 1, MITOCHONDRIAL-RELATED"/>
    <property type="match status" value="1"/>
</dbReference>
<sequence length="188" mass="19797">MIVNHINQSMTNLPNYWPIPDVSAAAFVAPTATVVGWVKLGAGASVWYGAVIRGDVEKIIIGDRTNIQDGAILHGDPGQVTLLEDCVTVGHRAVIHAATIERGSLIGIGAVVMDGVRVGAGSIIGAGAIVTKDVEARSLMVGIPAKRVRTVTDDEAAELIEHAHRYEKLALVHANKGDNPGFPQPTSW</sequence>
<dbReference type="PROSITE" id="PS00101">
    <property type="entry name" value="HEXAPEP_TRANSFERASES"/>
    <property type="match status" value="1"/>
</dbReference>
<dbReference type="InterPro" id="IPR011004">
    <property type="entry name" value="Trimer_LpxA-like_sf"/>
</dbReference>
<evidence type="ECO:0000256" key="1">
    <source>
        <dbReference type="ARBA" id="ARBA00022679"/>
    </source>
</evidence>
<evidence type="ECO:0000313" key="3">
    <source>
        <dbReference type="EMBL" id="XCM34645.1"/>
    </source>
</evidence>
<keyword evidence="1" id="KW-0808">Transferase</keyword>
<dbReference type="AlphaFoldDB" id="A0AAU8J7E7"/>
<dbReference type="InterPro" id="IPR047324">
    <property type="entry name" value="LbH_gamma_CA-like"/>
</dbReference>
<name>A0AAU8J7E7_9CYAN</name>
<gene>
    <name evidence="3" type="ORF">ABWT76_003259</name>
</gene>
<accession>A0AAU8J7E7</accession>
<dbReference type="InterPro" id="IPR001451">
    <property type="entry name" value="Hexapep"/>
</dbReference>
<dbReference type="InterPro" id="IPR018357">
    <property type="entry name" value="Hexapep_transf_CS"/>
</dbReference>
<dbReference type="CDD" id="cd04645">
    <property type="entry name" value="LbH_gamma_CA_like"/>
    <property type="match status" value="1"/>
</dbReference>
<reference evidence="3" key="1">
    <citation type="submission" date="2024-07" db="EMBL/GenBank/DDBJ databases">
        <authorList>
            <person name="Kim Y.J."/>
            <person name="Jeong J.Y."/>
        </authorList>
    </citation>
    <scope>NUCLEOTIDE SEQUENCE</scope>
    <source>
        <strain evidence="3">GIHE-MW2</strain>
    </source>
</reference>
<dbReference type="Gene3D" id="2.160.10.10">
    <property type="entry name" value="Hexapeptide repeat proteins"/>
    <property type="match status" value="1"/>
</dbReference>
<dbReference type="PANTHER" id="PTHR13061">
    <property type="entry name" value="DYNACTIN SUBUNIT P25"/>
    <property type="match status" value="1"/>
</dbReference>
<dbReference type="InterPro" id="IPR050484">
    <property type="entry name" value="Transf_Hexapept/Carb_Anhydrase"/>
</dbReference>
<dbReference type="GO" id="GO:0016740">
    <property type="term" value="F:transferase activity"/>
    <property type="evidence" value="ECO:0007669"/>
    <property type="project" value="UniProtKB-KW"/>
</dbReference>